<evidence type="ECO:0000256" key="18">
    <source>
        <dbReference type="RuleBase" id="RU003664"/>
    </source>
</evidence>
<dbReference type="InterPro" id="IPR004101">
    <property type="entry name" value="Mur_ligase_C"/>
</dbReference>
<dbReference type="GO" id="GO:0071555">
    <property type="term" value="P:cell wall organization"/>
    <property type="evidence" value="ECO:0007669"/>
    <property type="project" value="UniProtKB-KW"/>
</dbReference>
<keyword evidence="17 18" id="KW-0132">Cell division</keyword>
<evidence type="ECO:0000256" key="14">
    <source>
        <dbReference type="ARBA" id="ARBA00030398"/>
    </source>
</evidence>
<dbReference type="Pfam" id="PF21799">
    <property type="entry name" value="MurD-like_N"/>
    <property type="match status" value="1"/>
</dbReference>
<sequence>MRNLQHFPYKSCLVLGLAKSGTAVSRLLLDNGIRVLANDKNGTEMDPNVLALKSLGADVVVGSHPLELLSGVDVIIKNPGIPYENELLQEAMKQNIPILTEIELLYYFEVQPLIAITGSNGKTTSTMLTYEMLKSSTITYHLAGNIGHVASEVARDMEAEEGMVAELSSFQLQGVEKLKPKIAIVLNIFEAHLDYHHTLDNYQKAKSNIFINQDKNDYLIYNADDTRVTQMVAHANSTKIPFSRKKELPDGIYSTETAIYFKNEKIIDLESISLVGEHNIENILAAVGAAKLSGASNEAIVNVLTTFTGVKHRLQYVKSVSGRSFYNDSKATNLLATKKALSAFNKPTILLAGGLDRGNGFEDLVSSMSNVKGMIVFGETADKLKELAKKENIPHIYHATNMDQAVKQAYAISNKDDVILLSPACASWDQYKTFEERGDMFIDAVHKL</sequence>
<dbReference type="PANTHER" id="PTHR43692:SF1">
    <property type="entry name" value="UDP-N-ACETYLMURAMOYLALANINE--D-GLUTAMATE LIGASE"/>
    <property type="match status" value="1"/>
</dbReference>
<dbReference type="SUPFAM" id="SSF53244">
    <property type="entry name" value="MurD-like peptide ligases, peptide-binding domain"/>
    <property type="match status" value="1"/>
</dbReference>
<dbReference type="SUPFAM" id="SSF51984">
    <property type="entry name" value="MurCD N-terminal domain"/>
    <property type="match status" value="1"/>
</dbReference>
<keyword evidence="17 18" id="KW-0131">Cell cycle</keyword>
<evidence type="ECO:0000256" key="5">
    <source>
        <dbReference type="ARBA" id="ARBA00012212"/>
    </source>
</evidence>
<dbReference type="GO" id="GO:0005524">
    <property type="term" value="F:ATP binding"/>
    <property type="evidence" value="ECO:0007669"/>
    <property type="project" value="UniProtKB-UniRule"/>
</dbReference>
<evidence type="ECO:0000259" key="19">
    <source>
        <dbReference type="Pfam" id="PF02875"/>
    </source>
</evidence>
<comment type="pathway">
    <text evidence="3 17 18">Cell wall biogenesis; peptidoglycan biosynthesis.</text>
</comment>
<keyword evidence="13 17" id="KW-0961">Cell wall biogenesis/degradation</keyword>
<dbReference type="Gene3D" id="3.40.50.720">
    <property type="entry name" value="NAD(P)-binding Rossmann-like Domain"/>
    <property type="match status" value="1"/>
</dbReference>
<keyword evidence="10 17" id="KW-0067">ATP-binding</keyword>
<dbReference type="RefSeq" id="WP_184243485.1">
    <property type="nucleotide sequence ID" value="NZ_BAAACU010000020.1"/>
</dbReference>
<evidence type="ECO:0000256" key="16">
    <source>
        <dbReference type="ARBA" id="ARBA00047632"/>
    </source>
</evidence>
<feature type="domain" description="Mur ligase central" evidence="20">
    <location>
        <begin position="116"/>
        <end position="290"/>
    </location>
</feature>
<gene>
    <name evidence="17" type="primary">murD</name>
    <name evidence="21" type="ORF">GGQ92_000121</name>
</gene>
<evidence type="ECO:0000313" key="22">
    <source>
        <dbReference type="Proteomes" id="UP000572212"/>
    </source>
</evidence>
<feature type="domain" description="Mur ligase C-terminal" evidence="19">
    <location>
        <begin position="312"/>
        <end position="425"/>
    </location>
</feature>
<dbReference type="InterPro" id="IPR036565">
    <property type="entry name" value="Mur-like_cat_sf"/>
</dbReference>
<dbReference type="HAMAP" id="MF_00639">
    <property type="entry name" value="MurD"/>
    <property type="match status" value="1"/>
</dbReference>
<evidence type="ECO:0000256" key="9">
    <source>
        <dbReference type="ARBA" id="ARBA00022741"/>
    </source>
</evidence>
<comment type="subcellular location">
    <subcellularLocation>
        <location evidence="2 17 18">Cytoplasm</location>
    </subcellularLocation>
</comment>
<evidence type="ECO:0000256" key="17">
    <source>
        <dbReference type="HAMAP-Rule" id="MF_00639"/>
    </source>
</evidence>
<dbReference type="GO" id="GO:0008360">
    <property type="term" value="P:regulation of cell shape"/>
    <property type="evidence" value="ECO:0007669"/>
    <property type="project" value="UniProtKB-KW"/>
</dbReference>
<dbReference type="EC" id="6.3.2.9" evidence="5 17"/>
<evidence type="ECO:0000256" key="4">
    <source>
        <dbReference type="ARBA" id="ARBA00010416"/>
    </source>
</evidence>
<comment type="catalytic activity">
    <reaction evidence="16 17 18">
        <text>UDP-N-acetyl-alpha-D-muramoyl-L-alanine + D-glutamate + ATP = UDP-N-acetyl-alpha-D-muramoyl-L-alanyl-D-glutamate + ADP + phosphate + H(+)</text>
        <dbReference type="Rhea" id="RHEA:16429"/>
        <dbReference type="ChEBI" id="CHEBI:15378"/>
        <dbReference type="ChEBI" id="CHEBI:29986"/>
        <dbReference type="ChEBI" id="CHEBI:30616"/>
        <dbReference type="ChEBI" id="CHEBI:43474"/>
        <dbReference type="ChEBI" id="CHEBI:83898"/>
        <dbReference type="ChEBI" id="CHEBI:83900"/>
        <dbReference type="ChEBI" id="CHEBI:456216"/>
        <dbReference type="EC" id="6.3.2.9"/>
    </reaction>
</comment>
<evidence type="ECO:0000313" key="21">
    <source>
        <dbReference type="EMBL" id="MBB6511354.1"/>
    </source>
</evidence>
<dbReference type="InterPro" id="IPR013221">
    <property type="entry name" value="Mur_ligase_cen"/>
</dbReference>
<dbReference type="Proteomes" id="UP000572212">
    <property type="component" value="Unassembled WGS sequence"/>
</dbReference>
<reference evidence="21 22" key="1">
    <citation type="submission" date="2020-08" db="EMBL/GenBank/DDBJ databases">
        <title>Genomic Encyclopedia of Type Strains, Phase IV (KMG-IV): sequencing the most valuable type-strain genomes for metagenomic binning, comparative biology and taxonomic classification.</title>
        <authorList>
            <person name="Goeker M."/>
        </authorList>
    </citation>
    <scope>NUCLEOTIDE SEQUENCE [LARGE SCALE GENOMIC DNA]</scope>
    <source>
        <strain evidence="21 22">DSM 11805</strain>
    </source>
</reference>
<dbReference type="EMBL" id="JACHON010000001">
    <property type="protein sequence ID" value="MBB6511354.1"/>
    <property type="molecule type" value="Genomic_DNA"/>
</dbReference>
<dbReference type="GO" id="GO:0051301">
    <property type="term" value="P:cell division"/>
    <property type="evidence" value="ECO:0007669"/>
    <property type="project" value="UniProtKB-KW"/>
</dbReference>
<comment type="function">
    <text evidence="1 17 18">Cell wall formation. Catalyzes the addition of glutamate to the nucleotide precursor UDP-N-acetylmuramoyl-L-alanine (UMA).</text>
</comment>
<keyword evidence="11 17" id="KW-0133">Cell shape</keyword>
<comment type="similarity">
    <text evidence="4 17">Belongs to the MurCDEF family.</text>
</comment>
<evidence type="ECO:0000259" key="20">
    <source>
        <dbReference type="Pfam" id="PF08245"/>
    </source>
</evidence>
<dbReference type="AlphaFoldDB" id="A0A841RK55"/>
<evidence type="ECO:0000256" key="2">
    <source>
        <dbReference type="ARBA" id="ARBA00004496"/>
    </source>
</evidence>
<dbReference type="GO" id="GO:0009252">
    <property type="term" value="P:peptidoglycan biosynthetic process"/>
    <property type="evidence" value="ECO:0007669"/>
    <property type="project" value="UniProtKB-UniRule"/>
</dbReference>
<evidence type="ECO:0000256" key="12">
    <source>
        <dbReference type="ARBA" id="ARBA00022984"/>
    </source>
</evidence>
<evidence type="ECO:0000256" key="10">
    <source>
        <dbReference type="ARBA" id="ARBA00022840"/>
    </source>
</evidence>
<accession>A0A841RK55</accession>
<name>A0A841RK55_9BACI</name>
<dbReference type="PANTHER" id="PTHR43692">
    <property type="entry name" value="UDP-N-ACETYLMURAMOYLALANINE--D-GLUTAMATE LIGASE"/>
    <property type="match status" value="1"/>
</dbReference>
<dbReference type="SUPFAM" id="SSF53623">
    <property type="entry name" value="MurD-like peptide ligases, catalytic domain"/>
    <property type="match status" value="1"/>
</dbReference>
<dbReference type="InterPro" id="IPR036615">
    <property type="entry name" value="Mur_ligase_C_dom_sf"/>
</dbReference>
<evidence type="ECO:0000256" key="7">
    <source>
        <dbReference type="ARBA" id="ARBA00022490"/>
    </source>
</evidence>
<proteinExistence type="inferred from homology"/>
<dbReference type="GO" id="GO:0005737">
    <property type="term" value="C:cytoplasm"/>
    <property type="evidence" value="ECO:0007669"/>
    <property type="project" value="UniProtKB-SubCell"/>
</dbReference>
<keyword evidence="7 17" id="KW-0963">Cytoplasm</keyword>
<evidence type="ECO:0000256" key="3">
    <source>
        <dbReference type="ARBA" id="ARBA00004752"/>
    </source>
</evidence>
<evidence type="ECO:0000256" key="8">
    <source>
        <dbReference type="ARBA" id="ARBA00022598"/>
    </source>
</evidence>
<evidence type="ECO:0000256" key="15">
    <source>
        <dbReference type="ARBA" id="ARBA00032324"/>
    </source>
</evidence>
<dbReference type="Gene3D" id="3.90.190.20">
    <property type="entry name" value="Mur ligase, C-terminal domain"/>
    <property type="match status" value="1"/>
</dbReference>
<evidence type="ECO:0000256" key="1">
    <source>
        <dbReference type="ARBA" id="ARBA00002734"/>
    </source>
</evidence>
<dbReference type="Pfam" id="PF08245">
    <property type="entry name" value="Mur_ligase_M"/>
    <property type="match status" value="1"/>
</dbReference>
<comment type="caution">
    <text evidence="21">The sequence shown here is derived from an EMBL/GenBank/DDBJ whole genome shotgun (WGS) entry which is preliminary data.</text>
</comment>
<keyword evidence="12 17" id="KW-0573">Peptidoglycan synthesis</keyword>
<feature type="binding site" evidence="17">
    <location>
        <begin position="118"/>
        <end position="124"/>
    </location>
    <ligand>
        <name>ATP</name>
        <dbReference type="ChEBI" id="CHEBI:30616"/>
    </ligand>
</feature>
<evidence type="ECO:0000256" key="13">
    <source>
        <dbReference type="ARBA" id="ARBA00023316"/>
    </source>
</evidence>
<keyword evidence="8 17" id="KW-0436">Ligase</keyword>
<dbReference type="NCBIfam" id="TIGR01087">
    <property type="entry name" value="murD"/>
    <property type="match status" value="1"/>
</dbReference>
<dbReference type="Gene3D" id="3.40.1190.10">
    <property type="entry name" value="Mur-like, catalytic domain"/>
    <property type="match status" value="1"/>
</dbReference>
<organism evidence="21 22">
    <name type="scientific">Gracilibacillus halotolerans</name>
    <dbReference type="NCBI Taxonomy" id="74386"/>
    <lineage>
        <taxon>Bacteria</taxon>
        <taxon>Bacillati</taxon>
        <taxon>Bacillota</taxon>
        <taxon>Bacilli</taxon>
        <taxon>Bacillales</taxon>
        <taxon>Bacillaceae</taxon>
        <taxon>Gracilibacillus</taxon>
    </lineage>
</organism>
<dbReference type="InterPro" id="IPR005762">
    <property type="entry name" value="MurD"/>
</dbReference>
<keyword evidence="9 17" id="KW-0547">Nucleotide-binding</keyword>
<evidence type="ECO:0000256" key="6">
    <source>
        <dbReference type="ARBA" id="ARBA00015655"/>
    </source>
</evidence>
<dbReference type="GO" id="GO:0008764">
    <property type="term" value="F:UDP-N-acetylmuramoylalanine-D-glutamate ligase activity"/>
    <property type="evidence" value="ECO:0007669"/>
    <property type="project" value="UniProtKB-UniRule"/>
</dbReference>
<dbReference type="Pfam" id="PF02875">
    <property type="entry name" value="Mur_ligase_C"/>
    <property type="match status" value="1"/>
</dbReference>
<keyword evidence="22" id="KW-1185">Reference proteome</keyword>
<protein>
    <recommendedName>
        <fullName evidence="6 17">UDP-N-acetylmuramoylalanine--D-glutamate ligase</fullName>
        <ecNumber evidence="5 17">6.3.2.9</ecNumber>
    </recommendedName>
    <alternativeName>
        <fullName evidence="15 17">D-glutamic acid-adding enzyme</fullName>
    </alternativeName>
    <alternativeName>
        <fullName evidence="14 17">UDP-N-acetylmuramoyl-L-alanyl-D-glutamate synthetase</fullName>
    </alternativeName>
</protein>
<evidence type="ECO:0000256" key="11">
    <source>
        <dbReference type="ARBA" id="ARBA00022960"/>
    </source>
</evidence>
<dbReference type="UniPathway" id="UPA00219"/>